<evidence type="ECO:0000313" key="2">
    <source>
        <dbReference type="Proteomes" id="UP000765509"/>
    </source>
</evidence>
<evidence type="ECO:0000313" key="1">
    <source>
        <dbReference type="EMBL" id="MBW0486442.1"/>
    </source>
</evidence>
<gene>
    <name evidence="1" type="ORF">O181_026157</name>
</gene>
<dbReference type="Proteomes" id="UP000765509">
    <property type="component" value="Unassembled WGS sequence"/>
</dbReference>
<name>A0A9Q3CMJ7_9BASI</name>
<dbReference type="EMBL" id="AVOT02008658">
    <property type="protein sequence ID" value="MBW0486442.1"/>
    <property type="molecule type" value="Genomic_DNA"/>
</dbReference>
<organism evidence="1 2">
    <name type="scientific">Austropuccinia psidii MF-1</name>
    <dbReference type="NCBI Taxonomy" id="1389203"/>
    <lineage>
        <taxon>Eukaryota</taxon>
        <taxon>Fungi</taxon>
        <taxon>Dikarya</taxon>
        <taxon>Basidiomycota</taxon>
        <taxon>Pucciniomycotina</taxon>
        <taxon>Pucciniomycetes</taxon>
        <taxon>Pucciniales</taxon>
        <taxon>Sphaerophragmiaceae</taxon>
        <taxon>Austropuccinia</taxon>
    </lineage>
</organism>
<keyword evidence="2" id="KW-1185">Reference proteome</keyword>
<accession>A0A9Q3CMJ7</accession>
<reference evidence="1" key="1">
    <citation type="submission" date="2021-03" db="EMBL/GenBank/DDBJ databases">
        <title>Draft genome sequence of rust myrtle Austropuccinia psidii MF-1, a brazilian biotype.</title>
        <authorList>
            <person name="Quecine M.C."/>
            <person name="Pachon D.M.R."/>
            <person name="Bonatelli M.L."/>
            <person name="Correr F.H."/>
            <person name="Franceschini L.M."/>
            <person name="Leite T.F."/>
            <person name="Margarido G.R.A."/>
            <person name="Almeida C.A."/>
            <person name="Ferrarezi J.A."/>
            <person name="Labate C.A."/>
        </authorList>
    </citation>
    <scope>NUCLEOTIDE SEQUENCE</scope>
    <source>
        <strain evidence="1">MF-1</strain>
    </source>
</reference>
<dbReference type="AlphaFoldDB" id="A0A9Q3CMJ7"/>
<sequence>MSLKEKTHINTIFNIWVITPHGASQKFGILMLIHEMTSAPLADCLPLYHAYSNAGTGLRTTALVSLLSPILTSPHPCLIISATYHAYAPPLPSHALNLPYLHS</sequence>
<protein>
    <submittedName>
        <fullName evidence="1">Uncharacterized protein</fullName>
    </submittedName>
</protein>
<comment type="caution">
    <text evidence="1">The sequence shown here is derived from an EMBL/GenBank/DDBJ whole genome shotgun (WGS) entry which is preliminary data.</text>
</comment>
<proteinExistence type="predicted"/>